<dbReference type="Gene3D" id="1.25.10.10">
    <property type="entry name" value="Leucine-rich Repeat Variant"/>
    <property type="match status" value="1"/>
</dbReference>
<dbReference type="CDD" id="cd14011">
    <property type="entry name" value="PK_SCY1_like"/>
    <property type="match status" value="1"/>
</dbReference>
<dbReference type="InterPro" id="IPR051177">
    <property type="entry name" value="CIK-Related_Protein"/>
</dbReference>
<organism evidence="4 5">
    <name type="scientific">Glossina morsitans morsitans</name>
    <name type="common">Savannah tsetse fly</name>
    <dbReference type="NCBI Taxonomy" id="37546"/>
    <lineage>
        <taxon>Eukaryota</taxon>
        <taxon>Metazoa</taxon>
        <taxon>Ecdysozoa</taxon>
        <taxon>Arthropoda</taxon>
        <taxon>Hexapoda</taxon>
        <taxon>Insecta</taxon>
        <taxon>Pterygota</taxon>
        <taxon>Neoptera</taxon>
        <taxon>Endopterygota</taxon>
        <taxon>Diptera</taxon>
        <taxon>Brachycera</taxon>
        <taxon>Muscomorpha</taxon>
        <taxon>Hippoboscoidea</taxon>
        <taxon>Glossinidae</taxon>
        <taxon>Glossina</taxon>
    </lineage>
</organism>
<dbReference type="InterPro" id="IPR011989">
    <property type="entry name" value="ARM-like"/>
</dbReference>
<dbReference type="EnsemblMetazoa" id="GMOY002218-RA">
    <property type="protein sequence ID" value="GMOY002218-PA"/>
    <property type="gene ID" value="GMOY002218"/>
</dbReference>
<dbReference type="EMBL" id="CCAG010020164">
    <property type="status" value="NOT_ANNOTATED_CDS"/>
    <property type="molecule type" value="Genomic_DNA"/>
</dbReference>
<dbReference type="PhylomeDB" id="A0A1B0FF22"/>
<keyword evidence="5" id="KW-1185">Reference proteome</keyword>
<evidence type="ECO:0000259" key="3">
    <source>
        <dbReference type="PROSITE" id="PS50011"/>
    </source>
</evidence>
<dbReference type="GO" id="GO:0005524">
    <property type="term" value="F:ATP binding"/>
    <property type="evidence" value="ECO:0007669"/>
    <property type="project" value="InterPro"/>
</dbReference>
<dbReference type="InterPro" id="IPR000719">
    <property type="entry name" value="Prot_kinase_dom"/>
</dbReference>
<reference evidence="4" key="1">
    <citation type="submission" date="2020-05" db="UniProtKB">
        <authorList>
            <consortium name="EnsemblMetazoa"/>
        </authorList>
    </citation>
    <scope>IDENTIFICATION</scope>
    <source>
        <strain evidence="4">Yale</strain>
    </source>
</reference>
<proteinExistence type="inferred from homology"/>
<accession>A0A1B0FF22</accession>
<protein>
    <recommendedName>
        <fullName evidence="3">Protein kinase domain-containing protein</fullName>
    </recommendedName>
</protein>
<dbReference type="VEuPathDB" id="VectorBase:GMOY002218"/>
<feature type="compositionally biased region" description="Low complexity" evidence="2">
    <location>
        <begin position="830"/>
        <end position="845"/>
    </location>
</feature>
<dbReference type="PANTHER" id="PTHR12984:SF16">
    <property type="entry name" value="BLACK MATCH, ISOFORM H"/>
    <property type="match status" value="1"/>
</dbReference>
<dbReference type="PROSITE" id="PS50011">
    <property type="entry name" value="PROTEIN_KINASE_DOM"/>
    <property type="match status" value="1"/>
</dbReference>
<dbReference type="Gene3D" id="3.30.200.20">
    <property type="entry name" value="Phosphorylase Kinase, domain 1"/>
    <property type="match status" value="1"/>
</dbReference>
<evidence type="ECO:0000313" key="4">
    <source>
        <dbReference type="EnsemblMetazoa" id="GMOY002218-PA"/>
    </source>
</evidence>
<dbReference type="InterPro" id="IPR011009">
    <property type="entry name" value="Kinase-like_dom_sf"/>
</dbReference>
<feature type="region of interest" description="Disordered" evidence="2">
    <location>
        <begin position="829"/>
        <end position="874"/>
    </location>
</feature>
<dbReference type="SUPFAM" id="SSF56112">
    <property type="entry name" value="Protein kinase-like (PK-like)"/>
    <property type="match status" value="1"/>
</dbReference>
<evidence type="ECO:0000313" key="5">
    <source>
        <dbReference type="Proteomes" id="UP000092444"/>
    </source>
</evidence>
<dbReference type="Gene3D" id="1.10.510.10">
    <property type="entry name" value="Transferase(Phosphotransferase) domain 1"/>
    <property type="match status" value="1"/>
</dbReference>
<feature type="domain" description="Protein kinase" evidence="3">
    <location>
        <begin position="141"/>
        <end position="444"/>
    </location>
</feature>
<dbReference type="SUPFAM" id="SSF48371">
    <property type="entry name" value="ARM repeat"/>
    <property type="match status" value="1"/>
</dbReference>
<comment type="similarity">
    <text evidence="1">Belongs to the protein kinase superfamily.</text>
</comment>
<dbReference type="AlphaFoldDB" id="A0A1B0FF22"/>
<evidence type="ECO:0000256" key="2">
    <source>
        <dbReference type="SAM" id="MobiDB-lite"/>
    </source>
</evidence>
<name>A0A1B0FF22_GLOMM</name>
<dbReference type="GO" id="GO:0004672">
    <property type="term" value="F:protein kinase activity"/>
    <property type="evidence" value="ECO:0007669"/>
    <property type="project" value="InterPro"/>
</dbReference>
<dbReference type="SMART" id="SM00220">
    <property type="entry name" value="S_TKc"/>
    <property type="match status" value="1"/>
</dbReference>
<dbReference type="Pfam" id="PF00069">
    <property type="entry name" value="Pkinase"/>
    <property type="match status" value="1"/>
</dbReference>
<dbReference type="PANTHER" id="PTHR12984">
    <property type="entry name" value="SCY1-RELATED S/T PROTEIN KINASE-LIKE"/>
    <property type="match status" value="1"/>
</dbReference>
<sequence length="874" mass="96670">MHNRIATQAVNGFSDNVRIVEDVQISSDGVINNVDTLANITTLTATRTTKTTTATTIPMQTRIFLNSQAQAGFNDFSGNVGVSSGSINPTNIIIGGNNLTGASSSAAISIGSGSGVGGGVGGGGGIAVGPKRQGSFSNVFAKLIDGMPAGTMFSKFKSANIPSAAPNVADTNPIKQYFDIGKQIACAGPELVWKIHEAFRKSDGKECSIFVFEKRIAEKLHKPRRKETITELLKTSVKTLERFRHPKILQILHTVEESADTLAFAAEPIYASLANILAFHLVEALSYLHYSGHVIHRNVCPSSILVTKRGTWKLSGLEFIERMNETDLNDSIPCQPWSNRLSKMAQPNLNFIAPETQLNSKCSLLSDMFSLGLVICAVFNRGRPLIQAANTTSNYIKQLEMLEENVQKMLPRVPVPLQEATSRLVNKEPTARPTAQLLQLIKYFIDPAVNALKFLDVVNMKDTSQKSHFYKVTLMETMPLIPRKLWWQNVWPMLQAEINNGEVLAAVLQPVITLLQEATHTEYETIMAPTMKVILSSPKSIQATVTLLENLHLIIEKTQREDVNADIMPMLFASFDSSTIQVQNAAVVAITNVYDKIDELSIRRMVLPKVKSVFERNLTDPKIVQNVLICIERTMDKFEKPQVTDELLVILCDVHIPEPDIIMRTVRIYNKLFTDKVYGVTVEAVAINILPLLLPHTVNPNLNYEQYCQLIEIIHNLLEHIDRHQRNRLKLDNLSIPSPERHRSLRHQFSTDNMNAIPPFNIPNLRIDQRKTSSAEDMARKNSGGSGMLGGWWFGGPASPDSNFLRVANAFPNRRLSDNTLMTPKIRIAPSCASSPGGTPGSGLPTRRHSSIGPQERRGSTINLSPPTNHAVSH</sequence>
<dbReference type="Proteomes" id="UP000092444">
    <property type="component" value="Unassembled WGS sequence"/>
</dbReference>
<evidence type="ECO:0000256" key="1">
    <source>
        <dbReference type="ARBA" id="ARBA00038349"/>
    </source>
</evidence>
<feature type="compositionally biased region" description="Polar residues" evidence="2">
    <location>
        <begin position="860"/>
        <end position="874"/>
    </location>
</feature>
<dbReference type="InterPro" id="IPR016024">
    <property type="entry name" value="ARM-type_fold"/>
</dbReference>